<gene>
    <name evidence="1" type="ORF">BDV34DRAFT_198496</name>
</gene>
<evidence type="ECO:0000313" key="2">
    <source>
        <dbReference type="Proteomes" id="UP000326532"/>
    </source>
</evidence>
<organism evidence="1 2">
    <name type="scientific">Aspergillus parasiticus</name>
    <dbReference type="NCBI Taxonomy" id="5067"/>
    <lineage>
        <taxon>Eukaryota</taxon>
        <taxon>Fungi</taxon>
        <taxon>Dikarya</taxon>
        <taxon>Ascomycota</taxon>
        <taxon>Pezizomycotina</taxon>
        <taxon>Eurotiomycetes</taxon>
        <taxon>Eurotiomycetidae</taxon>
        <taxon>Eurotiales</taxon>
        <taxon>Aspergillaceae</taxon>
        <taxon>Aspergillus</taxon>
        <taxon>Aspergillus subgen. Circumdati</taxon>
    </lineage>
</organism>
<evidence type="ECO:0000313" key="1">
    <source>
        <dbReference type="EMBL" id="KAB8203774.1"/>
    </source>
</evidence>
<proteinExistence type="predicted"/>
<protein>
    <submittedName>
        <fullName evidence="1">Uncharacterized protein</fullName>
    </submittedName>
</protein>
<name>A0A5N6DEZ7_ASPPA</name>
<sequence>MRYPCRIRKTWRTTVLLVLRRTVVKSHTARLSGNQSCSLFRTGVQDDTASLSFGQTVEKFPLFGTCSKNDTAGLSLRQTCNLFSLARAVVQRHTARLSLFRTSTQNDTSCFPLGETYKRFPLFRAVVEDDAASFLLRDAFQNTPLTRAIVQGNTAGLSLVCRQSNDKGSYHCKKGEKTHNEVEVSGIMIRCQKGKFSSSWSAWFIILH</sequence>
<accession>A0A5N6DEZ7</accession>
<reference evidence="1 2" key="1">
    <citation type="submission" date="2019-04" db="EMBL/GenBank/DDBJ databases">
        <title>Fungal friends and foes A comparative genomics study of 23 Aspergillus species from section Flavi.</title>
        <authorList>
            <consortium name="DOE Joint Genome Institute"/>
            <person name="Kjaerbolling I."/>
            <person name="Vesth T.C."/>
            <person name="Frisvad J.C."/>
            <person name="Nybo J.L."/>
            <person name="Theobald S."/>
            <person name="Kildgaard S."/>
            <person name="Petersen T.I."/>
            <person name="Kuo A."/>
            <person name="Sato A."/>
            <person name="Lyhne E.K."/>
            <person name="Kogle M.E."/>
            <person name="Wiebenga A."/>
            <person name="Kun R.S."/>
            <person name="Lubbers R.J."/>
            <person name="Makela M.R."/>
            <person name="Barry K."/>
            <person name="Chovatia M."/>
            <person name="Clum A."/>
            <person name="Daum C."/>
            <person name="Haridas S."/>
            <person name="He G."/>
            <person name="LaButti K."/>
            <person name="Lipzen A."/>
            <person name="Mondo S."/>
            <person name="Pangilinan J."/>
            <person name="Riley R."/>
            <person name="Salamov A."/>
            <person name="Simmons B.A."/>
            <person name="Magnuson J.K."/>
            <person name="Henrissat B."/>
            <person name="Mortensen U.H."/>
            <person name="Larsen T.O."/>
            <person name="De vries R.P."/>
            <person name="Grigoriev I.V."/>
            <person name="Machida M."/>
            <person name="Baker S.E."/>
            <person name="Andersen M.R."/>
        </authorList>
    </citation>
    <scope>NUCLEOTIDE SEQUENCE [LARGE SCALE GENOMIC DNA]</scope>
    <source>
        <strain evidence="1 2">CBS 117618</strain>
    </source>
</reference>
<dbReference type="VEuPathDB" id="FungiDB:BDV34DRAFT_198496"/>
<dbReference type="AlphaFoldDB" id="A0A5N6DEZ7"/>
<keyword evidence="2" id="KW-1185">Reference proteome</keyword>
<dbReference type="Proteomes" id="UP000326532">
    <property type="component" value="Unassembled WGS sequence"/>
</dbReference>
<dbReference type="EMBL" id="ML734987">
    <property type="protein sequence ID" value="KAB8203774.1"/>
    <property type="molecule type" value="Genomic_DNA"/>
</dbReference>